<evidence type="ECO:0000256" key="8">
    <source>
        <dbReference type="ARBA" id="ARBA00048017"/>
    </source>
</evidence>
<dbReference type="PANTHER" id="PTHR13808">
    <property type="entry name" value="CBP/P300-RELATED"/>
    <property type="match status" value="1"/>
</dbReference>
<evidence type="ECO:0000256" key="7">
    <source>
        <dbReference type="ARBA" id="ARBA00023242"/>
    </source>
</evidence>
<protein>
    <recommendedName>
        <fullName evidence="2">histone acetyltransferase</fullName>
        <ecNumber evidence="2">2.3.1.48</ecNumber>
    </recommendedName>
</protein>
<dbReference type="Gene3D" id="2.10.110.40">
    <property type="match status" value="1"/>
</dbReference>
<dbReference type="GO" id="GO:0005634">
    <property type="term" value="C:nucleus"/>
    <property type="evidence" value="ECO:0007669"/>
    <property type="project" value="UniProtKB-SubCell"/>
</dbReference>
<keyword evidence="3" id="KW-0808">Transferase</keyword>
<dbReference type="EC" id="2.3.1.48" evidence="2"/>
<dbReference type="CDD" id="cd15802">
    <property type="entry name" value="RING_CBP-p300"/>
    <property type="match status" value="1"/>
</dbReference>
<name>A0AAD8R5X1_LOLMU</name>
<keyword evidence="4" id="KW-0156">Chromatin regulator</keyword>
<organism evidence="9 10">
    <name type="scientific">Lolium multiflorum</name>
    <name type="common">Italian ryegrass</name>
    <name type="synonym">Lolium perenne subsp. multiflorum</name>
    <dbReference type="NCBI Taxonomy" id="4521"/>
    <lineage>
        <taxon>Eukaryota</taxon>
        <taxon>Viridiplantae</taxon>
        <taxon>Streptophyta</taxon>
        <taxon>Embryophyta</taxon>
        <taxon>Tracheophyta</taxon>
        <taxon>Spermatophyta</taxon>
        <taxon>Magnoliopsida</taxon>
        <taxon>Liliopsida</taxon>
        <taxon>Poales</taxon>
        <taxon>Poaceae</taxon>
        <taxon>BOP clade</taxon>
        <taxon>Pooideae</taxon>
        <taxon>Poodae</taxon>
        <taxon>Poeae</taxon>
        <taxon>Poeae Chloroplast Group 2 (Poeae type)</taxon>
        <taxon>Loliodinae</taxon>
        <taxon>Loliinae</taxon>
        <taxon>Lolium</taxon>
    </lineage>
</organism>
<evidence type="ECO:0000256" key="5">
    <source>
        <dbReference type="ARBA" id="ARBA00023015"/>
    </source>
</evidence>
<dbReference type="GO" id="GO:0045944">
    <property type="term" value="P:positive regulation of transcription by RNA polymerase II"/>
    <property type="evidence" value="ECO:0007669"/>
    <property type="project" value="TreeGrafter"/>
</dbReference>
<evidence type="ECO:0000256" key="4">
    <source>
        <dbReference type="ARBA" id="ARBA00022853"/>
    </source>
</evidence>
<dbReference type="PANTHER" id="PTHR13808:SF1">
    <property type="entry name" value="HISTONE ACETYLTRANSFERASE"/>
    <property type="match status" value="1"/>
</dbReference>
<dbReference type="InterPro" id="IPR010303">
    <property type="entry name" value="RING_CBP-p300"/>
</dbReference>
<gene>
    <name evidence="9" type="ORF">QYE76_020227</name>
</gene>
<keyword evidence="5" id="KW-0805">Transcription regulation</keyword>
<comment type="catalytic activity">
    <reaction evidence="8">
        <text>L-lysyl-[protein] + acetyl-CoA = N(6)-acetyl-L-lysyl-[protein] + CoA + H(+)</text>
        <dbReference type="Rhea" id="RHEA:45948"/>
        <dbReference type="Rhea" id="RHEA-COMP:9752"/>
        <dbReference type="Rhea" id="RHEA-COMP:10731"/>
        <dbReference type="ChEBI" id="CHEBI:15378"/>
        <dbReference type="ChEBI" id="CHEBI:29969"/>
        <dbReference type="ChEBI" id="CHEBI:57287"/>
        <dbReference type="ChEBI" id="CHEBI:57288"/>
        <dbReference type="ChEBI" id="CHEBI:61930"/>
        <dbReference type="EC" id="2.3.1.48"/>
    </reaction>
</comment>
<evidence type="ECO:0000256" key="2">
    <source>
        <dbReference type="ARBA" id="ARBA00013184"/>
    </source>
</evidence>
<evidence type="ECO:0000313" key="10">
    <source>
        <dbReference type="Proteomes" id="UP001231189"/>
    </source>
</evidence>
<dbReference type="InterPro" id="IPR038547">
    <property type="entry name" value="RING_CBP-p300_sf"/>
</dbReference>
<dbReference type="InterPro" id="IPR013178">
    <property type="entry name" value="Histone_AcTrfase_Rtt109/CBP"/>
</dbReference>
<evidence type="ECO:0000256" key="1">
    <source>
        <dbReference type="ARBA" id="ARBA00004123"/>
    </source>
</evidence>
<dbReference type="GO" id="GO:0004402">
    <property type="term" value="F:histone acetyltransferase activity"/>
    <property type="evidence" value="ECO:0007669"/>
    <property type="project" value="InterPro"/>
</dbReference>
<proteinExistence type="predicted"/>
<sequence>MLAIFCKAGMVDVVRRGGGARSGGASCTRASVSAHGIQMMEVIKSECLIWEDGPCKCHAKASLLWDIVDKMNETQTKIRLLSPLSHIDTLSMWVGQSKAKAEKNQLMMSSDNKNSCQLCKLDKLTFEPPLIHCSPCGARIKRNAPYFTVNNGTIRHFLCTPCYDESPGDTIDVEGHNILKARFEKKRNDGETEKWVSSHLCSCVV</sequence>
<keyword evidence="10" id="KW-1185">Reference proteome</keyword>
<evidence type="ECO:0000256" key="6">
    <source>
        <dbReference type="ARBA" id="ARBA00023163"/>
    </source>
</evidence>
<dbReference type="GO" id="GO:0000123">
    <property type="term" value="C:histone acetyltransferase complex"/>
    <property type="evidence" value="ECO:0007669"/>
    <property type="project" value="TreeGrafter"/>
</dbReference>
<reference evidence="9" key="1">
    <citation type="submission" date="2023-07" db="EMBL/GenBank/DDBJ databases">
        <title>A chromosome-level genome assembly of Lolium multiflorum.</title>
        <authorList>
            <person name="Chen Y."/>
            <person name="Copetti D."/>
            <person name="Kolliker R."/>
            <person name="Studer B."/>
        </authorList>
    </citation>
    <scope>NUCLEOTIDE SEQUENCE</scope>
    <source>
        <strain evidence="9">02402/16</strain>
        <tissue evidence="9">Leaf</tissue>
    </source>
</reference>
<dbReference type="GO" id="GO:0031490">
    <property type="term" value="F:chromatin DNA binding"/>
    <property type="evidence" value="ECO:0007669"/>
    <property type="project" value="TreeGrafter"/>
</dbReference>
<dbReference type="GO" id="GO:0003713">
    <property type="term" value="F:transcription coactivator activity"/>
    <property type="evidence" value="ECO:0007669"/>
    <property type="project" value="TreeGrafter"/>
</dbReference>
<evidence type="ECO:0000313" key="9">
    <source>
        <dbReference type="EMBL" id="KAK1614710.1"/>
    </source>
</evidence>
<keyword evidence="7" id="KW-0539">Nucleus</keyword>
<comment type="caution">
    <text evidence="9">The sequence shown here is derived from an EMBL/GenBank/DDBJ whole genome shotgun (WGS) entry which is preliminary data.</text>
</comment>
<dbReference type="Proteomes" id="UP001231189">
    <property type="component" value="Unassembled WGS sequence"/>
</dbReference>
<dbReference type="EMBL" id="JAUUTY010000006">
    <property type="protein sequence ID" value="KAK1614710.1"/>
    <property type="molecule type" value="Genomic_DNA"/>
</dbReference>
<accession>A0AAD8R5X1</accession>
<dbReference type="AlphaFoldDB" id="A0AAD8R5X1"/>
<keyword evidence="6" id="KW-0804">Transcription</keyword>
<dbReference type="GO" id="GO:0005667">
    <property type="term" value="C:transcription regulator complex"/>
    <property type="evidence" value="ECO:0007669"/>
    <property type="project" value="TreeGrafter"/>
</dbReference>
<comment type="subcellular location">
    <subcellularLocation>
        <location evidence="1">Nucleus</location>
    </subcellularLocation>
</comment>
<evidence type="ECO:0000256" key="3">
    <source>
        <dbReference type="ARBA" id="ARBA00022679"/>
    </source>
</evidence>